<evidence type="ECO:0000256" key="1">
    <source>
        <dbReference type="SAM" id="MobiDB-lite"/>
    </source>
</evidence>
<dbReference type="EMBL" id="AP022586">
    <property type="protein sequence ID" value="BBY18567.1"/>
    <property type="molecule type" value="Genomic_DNA"/>
</dbReference>
<dbReference type="AlphaFoldDB" id="A0AAD1MWJ6"/>
<protein>
    <submittedName>
        <fullName evidence="2">Uncharacterized protein</fullName>
    </submittedName>
</protein>
<organism evidence="2 3">
    <name type="scientific">Mycolicibacterium litorale</name>
    <dbReference type="NCBI Taxonomy" id="758802"/>
    <lineage>
        <taxon>Bacteria</taxon>
        <taxon>Bacillati</taxon>
        <taxon>Actinomycetota</taxon>
        <taxon>Actinomycetes</taxon>
        <taxon>Mycobacteriales</taxon>
        <taxon>Mycobacteriaceae</taxon>
        <taxon>Mycolicibacterium</taxon>
    </lineage>
</organism>
<evidence type="ECO:0000313" key="3">
    <source>
        <dbReference type="Proteomes" id="UP000466607"/>
    </source>
</evidence>
<dbReference type="Proteomes" id="UP000466607">
    <property type="component" value="Chromosome"/>
</dbReference>
<keyword evidence="3" id="KW-1185">Reference proteome</keyword>
<name>A0AAD1MWJ6_9MYCO</name>
<feature type="region of interest" description="Disordered" evidence="1">
    <location>
        <begin position="122"/>
        <end position="144"/>
    </location>
</feature>
<sequence>MALDPRSADRPGEGEGPHIPVTFRHVDTQFIGGVKMPFGVTVRRTDEERTANWDRGADCDAMYTDGFSAMAAGSGPHRQLHFSLGTGFSSCAEADQHCLEFSRELLGQEVYPGMDAFGSSRVFSGGADQRARQSRADAQRQQPH</sequence>
<feature type="compositionally biased region" description="Basic and acidic residues" evidence="1">
    <location>
        <begin position="1"/>
        <end position="16"/>
    </location>
</feature>
<feature type="region of interest" description="Disordered" evidence="1">
    <location>
        <begin position="1"/>
        <end position="20"/>
    </location>
</feature>
<reference evidence="2 3" key="1">
    <citation type="journal article" date="2019" name="Emerg. Microbes Infect.">
        <title>Comprehensive subspecies identification of 175 nontuberculous mycobacteria species based on 7547 genomic profiles.</title>
        <authorList>
            <person name="Matsumoto Y."/>
            <person name="Kinjo T."/>
            <person name="Motooka D."/>
            <person name="Nabeya D."/>
            <person name="Jung N."/>
            <person name="Uechi K."/>
            <person name="Horii T."/>
            <person name="Iida T."/>
            <person name="Fujita J."/>
            <person name="Nakamura S."/>
        </authorList>
    </citation>
    <scope>NUCLEOTIDE SEQUENCE [LARGE SCALE GENOMIC DNA]</scope>
    <source>
        <strain evidence="2 3">JCM 17423</strain>
    </source>
</reference>
<proteinExistence type="predicted"/>
<gene>
    <name evidence="2" type="ORF">MLIT_41590</name>
</gene>
<feature type="compositionally biased region" description="Basic and acidic residues" evidence="1">
    <location>
        <begin position="129"/>
        <end position="138"/>
    </location>
</feature>
<accession>A0AAD1MWJ6</accession>
<evidence type="ECO:0000313" key="2">
    <source>
        <dbReference type="EMBL" id="BBY18567.1"/>
    </source>
</evidence>